<protein>
    <submittedName>
        <fullName evidence="2">Glycosyltransferase family 25 protein</fullName>
    </submittedName>
</protein>
<dbReference type="EMBL" id="JAKVIN010000001">
    <property type="protein sequence ID" value="MCJ8148317.1"/>
    <property type="molecule type" value="Genomic_DNA"/>
</dbReference>
<reference evidence="2 3" key="1">
    <citation type="submission" date="2022-02" db="EMBL/GenBank/DDBJ databases">
        <title>Shinella B3.7 sp. nov., isolated from Sediment (Zhairuo Island).</title>
        <authorList>
            <person name="Chen G."/>
        </authorList>
    </citation>
    <scope>NUCLEOTIDE SEQUENCE [LARGE SCALE GENOMIC DNA]</scope>
    <source>
        <strain evidence="2 3">B3.7</strain>
    </source>
</reference>
<dbReference type="CDD" id="cd06532">
    <property type="entry name" value="Glyco_transf_25"/>
    <property type="match status" value="1"/>
</dbReference>
<evidence type="ECO:0000313" key="2">
    <source>
        <dbReference type="EMBL" id="MCJ8148317.1"/>
    </source>
</evidence>
<evidence type="ECO:0000313" key="3">
    <source>
        <dbReference type="Proteomes" id="UP001201844"/>
    </source>
</evidence>
<comment type="caution">
    <text evidence="2">The sequence shown here is derived from an EMBL/GenBank/DDBJ whole genome shotgun (WGS) entry which is preliminary data.</text>
</comment>
<feature type="domain" description="Glycosyl transferase family 25" evidence="1">
    <location>
        <begin position="4"/>
        <end position="178"/>
    </location>
</feature>
<name>A0ABT0CI82_9HYPH</name>
<accession>A0ABT0CI82</accession>
<gene>
    <name evidence="2" type="ORF">MKI86_04125</name>
</gene>
<sequence>MDIRIYAINLDRSVERWTSLSRRADDLGFGLVRVAGVDGVKTPPEERVDCDARAFERNNGRTMLPGEYGCYRSHLKALAEFYATGEAAGVIVEDDIELSTTLVARAVAIIEAIPDADVVKLCNHRVVGFRHVANSQEGDEIGRAAHGPQGSAACYVVTRKGAKRVLEGLKIMEYPWDVALERGWAYGAKVYTTRHDVAVPGRDSTTIATSSLYRAAKFPWWKRLRTYAIRIVEAVRRIGYARNG</sequence>
<dbReference type="InterPro" id="IPR002654">
    <property type="entry name" value="Glyco_trans_25"/>
</dbReference>
<dbReference type="RefSeq" id="WP_241597679.1">
    <property type="nucleotide sequence ID" value="NZ_JAKVIN010000001.1"/>
</dbReference>
<dbReference type="Pfam" id="PF01755">
    <property type="entry name" value="Glyco_transf_25"/>
    <property type="match status" value="1"/>
</dbReference>
<evidence type="ECO:0000259" key="1">
    <source>
        <dbReference type="Pfam" id="PF01755"/>
    </source>
</evidence>
<proteinExistence type="predicted"/>
<organism evidence="2 3">
    <name type="scientific">Shinella sedimenti</name>
    <dbReference type="NCBI Taxonomy" id="2919913"/>
    <lineage>
        <taxon>Bacteria</taxon>
        <taxon>Pseudomonadati</taxon>
        <taxon>Pseudomonadota</taxon>
        <taxon>Alphaproteobacteria</taxon>
        <taxon>Hyphomicrobiales</taxon>
        <taxon>Rhizobiaceae</taxon>
        <taxon>Shinella</taxon>
    </lineage>
</organism>
<keyword evidence="3" id="KW-1185">Reference proteome</keyword>
<dbReference type="Proteomes" id="UP001201844">
    <property type="component" value="Unassembled WGS sequence"/>
</dbReference>